<dbReference type="RefSeq" id="WP_386023739.1">
    <property type="nucleotide sequence ID" value="NZ_JBHUHX010000007.1"/>
</dbReference>
<evidence type="ECO:0000256" key="1">
    <source>
        <dbReference type="SAM" id="Phobius"/>
    </source>
</evidence>
<evidence type="ECO:0000313" key="2">
    <source>
        <dbReference type="EMBL" id="MFD2111069.1"/>
    </source>
</evidence>
<keyword evidence="1" id="KW-1133">Transmembrane helix</keyword>
<gene>
    <name evidence="2" type="ORF">ACFSJC_04335</name>
</gene>
<proteinExistence type="predicted"/>
<dbReference type="EMBL" id="JBHUHX010000007">
    <property type="protein sequence ID" value="MFD2111069.1"/>
    <property type="molecule type" value="Genomic_DNA"/>
</dbReference>
<keyword evidence="1" id="KW-0472">Membrane</keyword>
<organism evidence="2 3">
    <name type="scientific">Thiorhodococcus fuscus</name>
    <dbReference type="NCBI Taxonomy" id="527200"/>
    <lineage>
        <taxon>Bacteria</taxon>
        <taxon>Pseudomonadati</taxon>
        <taxon>Pseudomonadota</taxon>
        <taxon>Gammaproteobacteria</taxon>
        <taxon>Chromatiales</taxon>
        <taxon>Chromatiaceae</taxon>
        <taxon>Thiorhodococcus</taxon>
    </lineage>
</organism>
<reference evidence="3" key="1">
    <citation type="journal article" date="2019" name="Int. J. Syst. Evol. Microbiol.">
        <title>The Global Catalogue of Microorganisms (GCM) 10K type strain sequencing project: providing services to taxonomists for standard genome sequencing and annotation.</title>
        <authorList>
            <consortium name="The Broad Institute Genomics Platform"/>
            <consortium name="The Broad Institute Genome Sequencing Center for Infectious Disease"/>
            <person name="Wu L."/>
            <person name="Ma J."/>
        </authorList>
    </citation>
    <scope>NUCLEOTIDE SEQUENCE [LARGE SCALE GENOMIC DNA]</scope>
    <source>
        <strain evidence="3">KACC 12597</strain>
    </source>
</reference>
<accession>A0ABW4Y522</accession>
<keyword evidence="1" id="KW-0812">Transmembrane</keyword>
<feature type="transmembrane region" description="Helical" evidence="1">
    <location>
        <begin position="20"/>
        <end position="39"/>
    </location>
</feature>
<name>A0ABW4Y522_9GAMM</name>
<protein>
    <submittedName>
        <fullName evidence="2">Uncharacterized protein</fullName>
    </submittedName>
</protein>
<evidence type="ECO:0000313" key="3">
    <source>
        <dbReference type="Proteomes" id="UP001597337"/>
    </source>
</evidence>
<keyword evidence="3" id="KW-1185">Reference proteome</keyword>
<sequence length="133" mass="14905">MLGKVGDCTWIRQLEAQKCFLFYLKQHFAMPVLIGLLFIPTQTLMPGCDVDAITVSRVEIRYNNRDGADVTMVDTGAGPGLRSEKVVSIFDDQDRFALCREQSIGHAAGVDWLGAAMIGWRERVASSLWRERV</sequence>
<comment type="caution">
    <text evidence="2">The sequence shown here is derived from an EMBL/GenBank/DDBJ whole genome shotgun (WGS) entry which is preliminary data.</text>
</comment>
<dbReference type="Proteomes" id="UP001597337">
    <property type="component" value="Unassembled WGS sequence"/>
</dbReference>